<dbReference type="GeneID" id="112046148"/>
<feature type="compositionally biased region" description="Polar residues" evidence="1">
    <location>
        <begin position="34"/>
        <end position="69"/>
    </location>
</feature>
<organism evidence="2 3">
    <name type="scientific">Bicyclus anynana</name>
    <name type="common">Squinting bush brown butterfly</name>
    <dbReference type="NCBI Taxonomy" id="110368"/>
    <lineage>
        <taxon>Eukaryota</taxon>
        <taxon>Metazoa</taxon>
        <taxon>Ecdysozoa</taxon>
        <taxon>Arthropoda</taxon>
        <taxon>Hexapoda</taxon>
        <taxon>Insecta</taxon>
        <taxon>Pterygota</taxon>
        <taxon>Neoptera</taxon>
        <taxon>Endopterygota</taxon>
        <taxon>Lepidoptera</taxon>
        <taxon>Glossata</taxon>
        <taxon>Ditrysia</taxon>
        <taxon>Papilionoidea</taxon>
        <taxon>Nymphalidae</taxon>
        <taxon>Satyrinae</taxon>
        <taxon>Satyrini</taxon>
        <taxon>Mycalesina</taxon>
        <taxon>Bicyclus</taxon>
    </lineage>
</organism>
<evidence type="ECO:0000313" key="2">
    <source>
        <dbReference type="Proteomes" id="UP001652582"/>
    </source>
</evidence>
<reference evidence="3" key="1">
    <citation type="submission" date="2025-08" db="UniProtKB">
        <authorList>
            <consortium name="RefSeq"/>
        </authorList>
    </citation>
    <scope>IDENTIFICATION</scope>
</reference>
<evidence type="ECO:0000313" key="3">
    <source>
        <dbReference type="RefSeq" id="XP_052746198.1"/>
    </source>
</evidence>
<dbReference type="RefSeq" id="XP_052746198.1">
    <property type="nucleotide sequence ID" value="XM_052890238.1"/>
</dbReference>
<keyword evidence="2" id="KW-1185">Reference proteome</keyword>
<protein>
    <submittedName>
        <fullName evidence="3">Uncharacterized protein LOC112046148 isoform X2</fullName>
    </submittedName>
</protein>
<sequence length="246" mass="27798">MDHINIKREPDDEQVRFEYQVKVEPLDVMGASGDFTTPPSGDIETPQTNGSLATPHSTSHSTGGPDTLNTANLKTCLHCGRSVRRRPFHPLNTDSERETRVYNVISQWLSPVKVELSTSCICHPCWKKADKASQEDLATSTSQPPTHNHTNHSNSIALPNYCRAIATSSRCFVRGCQKTDRSRVTDSLRKKILDKYNYYIPQNNRLCKVHEKDQSWVLRDKEDGNSLNVFTAVHIQDMFSLSSVRI</sequence>
<dbReference type="Proteomes" id="UP001652582">
    <property type="component" value="Chromosome 27"/>
</dbReference>
<evidence type="ECO:0000256" key="1">
    <source>
        <dbReference type="SAM" id="MobiDB-lite"/>
    </source>
</evidence>
<feature type="region of interest" description="Disordered" evidence="1">
    <location>
        <begin position="29"/>
        <end position="69"/>
    </location>
</feature>
<accession>A0ABM3M5B2</accession>
<name>A0ABM3M5B2_BICAN</name>
<proteinExistence type="predicted"/>
<gene>
    <name evidence="3" type="primary">LOC112046148</name>
</gene>